<evidence type="ECO:0000256" key="8">
    <source>
        <dbReference type="ARBA" id="ARBA00023065"/>
    </source>
</evidence>
<keyword evidence="2" id="KW-1003">Cell membrane</keyword>
<evidence type="ECO:0000256" key="2">
    <source>
        <dbReference type="ARBA" id="ARBA00022475"/>
    </source>
</evidence>
<keyword evidence="3" id="KW-0547">Nucleotide-binding</keyword>
<protein>
    <submittedName>
        <fullName evidence="11">Zinc import ATP-binding protein ZnuC</fullName>
    </submittedName>
</protein>
<evidence type="ECO:0000256" key="3">
    <source>
        <dbReference type="ARBA" id="ARBA00022741"/>
    </source>
</evidence>
<feature type="domain" description="ABC transporter" evidence="10">
    <location>
        <begin position="5"/>
        <end position="219"/>
    </location>
</feature>
<dbReference type="PROSITE" id="PS00211">
    <property type="entry name" value="ABC_TRANSPORTER_1"/>
    <property type="match status" value="1"/>
</dbReference>
<gene>
    <name evidence="11" type="primary">znuC</name>
    <name evidence="11" type="ORF">SIN8267_03123</name>
</gene>
<dbReference type="GO" id="GO:0005524">
    <property type="term" value="F:ATP binding"/>
    <property type="evidence" value="ECO:0007669"/>
    <property type="project" value="UniProtKB-KW"/>
</dbReference>
<dbReference type="CDD" id="cd03235">
    <property type="entry name" value="ABC_Metallic_Cations"/>
    <property type="match status" value="1"/>
</dbReference>
<keyword evidence="7" id="KW-1278">Translocase</keyword>
<evidence type="ECO:0000259" key="10">
    <source>
        <dbReference type="PROSITE" id="PS50893"/>
    </source>
</evidence>
<dbReference type="SMART" id="SM00382">
    <property type="entry name" value="AAA"/>
    <property type="match status" value="1"/>
</dbReference>
<dbReference type="InterPro" id="IPR050153">
    <property type="entry name" value="Metal_Ion_Import_ABC"/>
</dbReference>
<keyword evidence="4" id="KW-0862">Zinc</keyword>
<name>A0ABM9AIX3_9GAMM</name>
<evidence type="ECO:0000256" key="4">
    <source>
        <dbReference type="ARBA" id="ARBA00022833"/>
    </source>
</evidence>
<dbReference type="RefSeq" id="WP_237445667.1">
    <property type="nucleotide sequence ID" value="NZ_CAKLPX010000004.1"/>
</dbReference>
<dbReference type="InterPro" id="IPR017871">
    <property type="entry name" value="ABC_transporter-like_CS"/>
</dbReference>
<proteinExistence type="predicted"/>
<keyword evidence="6" id="KW-0864">Zinc transport</keyword>
<sequence length="252" mass="27512">MNPLLSTDKLSFSVDQRTILQDISLSISSGQIMTIIGPNGAGKSSLIRLILGLNKPTSGTVNKTKGLVIGYMPQKLHINPHLPLTVRRFLRLAGAGNDSIEQALQRTGALKVIDSPMQNVSGGEQQRVLLARALLRKPQLLVLDEPVQGVDVAGQNELYHLISQLRDELGCAVIMVSHDLHLVMAATDTVICLNQHVCCHGHPDSVSNHPAYLELFGHQQTSDLAVYTHHHDHCHDAHGDVVESDHSECKHD</sequence>
<evidence type="ECO:0000256" key="6">
    <source>
        <dbReference type="ARBA" id="ARBA00022906"/>
    </source>
</evidence>
<accession>A0ABM9AIX3</accession>
<dbReference type="InterPro" id="IPR003439">
    <property type="entry name" value="ABC_transporter-like_ATP-bd"/>
</dbReference>
<reference evidence="11" key="1">
    <citation type="submission" date="2021-12" db="EMBL/GenBank/DDBJ databases">
        <authorList>
            <person name="Rodrigo-Torres L."/>
            <person name="Arahal R. D."/>
            <person name="Lucena T."/>
        </authorList>
    </citation>
    <scope>NUCLEOTIDE SEQUENCE</scope>
    <source>
        <strain evidence="11">CECT 8267</strain>
    </source>
</reference>
<dbReference type="PROSITE" id="PS50893">
    <property type="entry name" value="ABC_TRANSPORTER_2"/>
    <property type="match status" value="1"/>
</dbReference>
<keyword evidence="5 11" id="KW-0067">ATP-binding</keyword>
<dbReference type="Gene3D" id="3.40.50.300">
    <property type="entry name" value="P-loop containing nucleotide triphosphate hydrolases"/>
    <property type="match status" value="1"/>
</dbReference>
<organism evidence="11 12">
    <name type="scientific">Sinobacterium norvegicum</name>
    <dbReference type="NCBI Taxonomy" id="1641715"/>
    <lineage>
        <taxon>Bacteria</taxon>
        <taxon>Pseudomonadati</taxon>
        <taxon>Pseudomonadota</taxon>
        <taxon>Gammaproteobacteria</taxon>
        <taxon>Cellvibrionales</taxon>
        <taxon>Spongiibacteraceae</taxon>
        <taxon>Sinobacterium</taxon>
    </lineage>
</organism>
<dbReference type="Pfam" id="PF00005">
    <property type="entry name" value="ABC_tran"/>
    <property type="match status" value="1"/>
</dbReference>
<dbReference type="EMBL" id="CAKLPX010000004">
    <property type="protein sequence ID" value="CAH0992984.1"/>
    <property type="molecule type" value="Genomic_DNA"/>
</dbReference>
<dbReference type="Proteomes" id="UP000838100">
    <property type="component" value="Unassembled WGS sequence"/>
</dbReference>
<dbReference type="InterPro" id="IPR027417">
    <property type="entry name" value="P-loop_NTPase"/>
</dbReference>
<evidence type="ECO:0000256" key="5">
    <source>
        <dbReference type="ARBA" id="ARBA00022840"/>
    </source>
</evidence>
<dbReference type="PANTHER" id="PTHR42734:SF9">
    <property type="entry name" value="ZINC IMPORT ATP-BINDING PROTEIN ZNUC"/>
    <property type="match status" value="1"/>
</dbReference>
<keyword evidence="12" id="KW-1185">Reference proteome</keyword>
<evidence type="ECO:0000313" key="12">
    <source>
        <dbReference type="Proteomes" id="UP000838100"/>
    </source>
</evidence>
<evidence type="ECO:0000256" key="7">
    <source>
        <dbReference type="ARBA" id="ARBA00022967"/>
    </source>
</evidence>
<dbReference type="PANTHER" id="PTHR42734">
    <property type="entry name" value="METAL TRANSPORT SYSTEM ATP-BINDING PROTEIN TM_0124-RELATED"/>
    <property type="match status" value="1"/>
</dbReference>
<keyword evidence="8" id="KW-0406">Ion transport</keyword>
<dbReference type="NCBIfam" id="NF007090">
    <property type="entry name" value="PRK09544.1"/>
    <property type="match status" value="1"/>
</dbReference>
<comment type="caution">
    <text evidence="11">The sequence shown here is derived from an EMBL/GenBank/DDBJ whole genome shotgun (WGS) entry which is preliminary data.</text>
</comment>
<keyword evidence="1" id="KW-0813">Transport</keyword>
<evidence type="ECO:0000313" key="11">
    <source>
        <dbReference type="EMBL" id="CAH0992984.1"/>
    </source>
</evidence>
<evidence type="ECO:0000256" key="1">
    <source>
        <dbReference type="ARBA" id="ARBA00022448"/>
    </source>
</evidence>
<dbReference type="InterPro" id="IPR003593">
    <property type="entry name" value="AAA+_ATPase"/>
</dbReference>
<dbReference type="SUPFAM" id="SSF52540">
    <property type="entry name" value="P-loop containing nucleoside triphosphate hydrolases"/>
    <property type="match status" value="1"/>
</dbReference>
<evidence type="ECO:0000256" key="9">
    <source>
        <dbReference type="ARBA" id="ARBA00023136"/>
    </source>
</evidence>
<keyword evidence="9" id="KW-0472">Membrane</keyword>